<evidence type="ECO:0000313" key="4">
    <source>
        <dbReference type="Proteomes" id="UP000237631"/>
    </source>
</evidence>
<gene>
    <name evidence="3" type="ORF">CBER1_07475</name>
</gene>
<dbReference type="Proteomes" id="UP000237631">
    <property type="component" value="Unassembled WGS sequence"/>
</dbReference>
<name>A0A2S6BTG7_9PEZI</name>
<feature type="region of interest" description="Disordered" evidence="1">
    <location>
        <begin position="207"/>
        <end position="227"/>
    </location>
</feature>
<feature type="region of interest" description="Disordered" evidence="1">
    <location>
        <begin position="120"/>
        <end position="146"/>
    </location>
</feature>
<feature type="signal peptide" evidence="2">
    <location>
        <begin position="1"/>
        <end position="20"/>
    </location>
</feature>
<feature type="chain" id="PRO_5015703272" evidence="2">
    <location>
        <begin position="21"/>
        <end position="284"/>
    </location>
</feature>
<evidence type="ECO:0000256" key="2">
    <source>
        <dbReference type="SAM" id="SignalP"/>
    </source>
</evidence>
<accession>A0A2S6BTG7</accession>
<dbReference type="AlphaFoldDB" id="A0A2S6BTG7"/>
<keyword evidence="4" id="KW-1185">Reference proteome</keyword>
<organism evidence="3 4">
    <name type="scientific">Cercospora berteroae</name>
    <dbReference type="NCBI Taxonomy" id="357750"/>
    <lineage>
        <taxon>Eukaryota</taxon>
        <taxon>Fungi</taxon>
        <taxon>Dikarya</taxon>
        <taxon>Ascomycota</taxon>
        <taxon>Pezizomycotina</taxon>
        <taxon>Dothideomycetes</taxon>
        <taxon>Dothideomycetidae</taxon>
        <taxon>Mycosphaerellales</taxon>
        <taxon>Mycosphaerellaceae</taxon>
        <taxon>Cercospora</taxon>
    </lineage>
</organism>
<keyword evidence="2" id="KW-0732">Signal</keyword>
<reference evidence="4" key="1">
    <citation type="journal article" date="2017" name="bioRxiv">
        <title>Conservation of a gene cluster reveals novel cercosporin biosynthetic mechanisms and extends production to the genus Colletotrichum.</title>
        <authorList>
            <person name="de Jonge R."/>
            <person name="Ebert M.K."/>
            <person name="Huitt-Roehl C.R."/>
            <person name="Pal P."/>
            <person name="Suttle J.C."/>
            <person name="Spanner R.E."/>
            <person name="Neubauer J.D."/>
            <person name="Jurick W.M.II."/>
            <person name="Stott K.A."/>
            <person name="Secor G.A."/>
            <person name="Thomma B.P.H.J."/>
            <person name="Van de Peer Y."/>
            <person name="Townsend C.A."/>
            <person name="Bolton M.D."/>
        </authorList>
    </citation>
    <scope>NUCLEOTIDE SEQUENCE [LARGE SCALE GENOMIC DNA]</scope>
    <source>
        <strain evidence="4">CBS538.71</strain>
    </source>
</reference>
<evidence type="ECO:0000256" key="1">
    <source>
        <dbReference type="SAM" id="MobiDB-lite"/>
    </source>
</evidence>
<comment type="caution">
    <text evidence="3">The sequence shown here is derived from an EMBL/GenBank/DDBJ whole genome shotgun (WGS) entry which is preliminary data.</text>
</comment>
<evidence type="ECO:0000313" key="3">
    <source>
        <dbReference type="EMBL" id="PPJ50759.1"/>
    </source>
</evidence>
<dbReference type="EMBL" id="PNEN01001776">
    <property type="protein sequence ID" value="PPJ50759.1"/>
    <property type="molecule type" value="Genomic_DNA"/>
</dbReference>
<proteinExistence type="predicted"/>
<sequence>MKLTTAVVLTTATVAATTAAEDNFVTVTRSRPGKPPGVTLPFSASSPSHTHLKPLATELMRPDATRIAHARNTASMKPERSEFESDPLTHFPDSDDFIREICKFSPDRCPYWVPNATPEDVRPRPTASSSIDNILDPIPTDFDGPVAPMKTAPAVKAFTEYNPEDRACRPIHAIGGTQSCSPPTSLPTTWRKPICRHCRPLPTDFVLPTPTPTQTNLKPSATEELHHSDPTDLTIHAIPLDTKPPGLKLPRSFLSRRIPQLIPWSFCMIMPGACDFDESKEDSN</sequence>
<dbReference type="OrthoDB" id="3646790at2759"/>
<protein>
    <submittedName>
        <fullName evidence="3">Uncharacterized protein</fullName>
    </submittedName>
</protein>